<feature type="binding site" evidence="9">
    <location>
        <position position="32"/>
    </location>
    <ligand>
        <name>S-adenosyl-L-methionine</name>
        <dbReference type="ChEBI" id="CHEBI:59789"/>
    </ligand>
</feature>
<dbReference type="FunFam" id="1.10.8.100:FF:000006">
    <property type="entry name" value="rRNA adenine N(6)-methyltransferase"/>
    <property type="match status" value="1"/>
</dbReference>
<dbReference type="GO" id="GO:0034246">
    <property type="term" value="F:mitochondrial transcription factor activity"/>
    <property type="evidence" value="ECO:0007669"/>
    <property type="project" value="TreeGrafter"/>
</dbReference>
<feature type="binding site" evidence="9">
    <location>
        <position position="108"/>
    </location>
    <ligand>
        <name>S-adenosyl-L-methionine</name>
        <dbReference type="ChEBI" id="CHEBI:59789"/>
    </ligand>
</feature>
<keyword evidence="8" id="KW-0496">Mitochondrion</keyword>
<protein>
    <recommendedName>
        <fullName evidence="10">rRNA adenine N(6)-methyltransferase</fullName>
        <ecNumber evidence="10">2.1.1.-</ecNumber>
    </recommendedName>
</protein>
<dbReference type="AlphaFoldDB" id="A0A183TC40"/>
<dbReference type="InterPro" id="IPR029063">
    <property type="entry name" value="SAM-dependent_MTases_sf"/>
</dbReference>
<evidence type="ECO:0000256" key="7">
    <source>
        <dbReference type="ARBA" id="ARBA00022946"/>
    </source>
</evidence>
<dbReference type="InterPro" id="IPR020598">
    <property type="entry name" value="rRNA_Ade_methylase_Trfase_N"/>
</dbReference>
<evidence type="ECO:0000256" key="11">
    <source>
        <dbReference type="SAM" id="MobiDB-lite"/>
    </source>
</evidence>
<keyword evidence="6 9" id="KW-0694">RNA-binding</keyword>
<evidence type="ECO:0000256" key="5">
    <source>
        <dbReference type="ARBA" id="ARBA00022691"/>
    </source>
</evidence>
<evidence type="ECO:0000256" key="1">
    <source>
        <dbReference type="ARBA" id="ARBA00004173"/>
    </source>
</evidence>
<dbReference type="PANTHER" id="PTHR11727">
    <property type="entry name" value="DIMETHYLADENOSINE TRANSFERASE"/>
    <property type="match status" value="1"/>
</dbReference>
<evidence type="ECO:0000256" key="8">
    <source>
        <dbReference type="ARBA" id="ARBA00023128"/>
    </source>
</evidence>
<keyword evidence="4 9" id="KW-0808">Transferase</keyword>
<evidence type="ECO:0000256" key="10">
    <source>
        <dbReference type="RuleBase" id="RU362106"/>
    </source>
</evidence>
<feature type="domain" description="Ribosomal RNA adenine methylase transferase N-terminal" evidence="12">
    <location>
        <begin position="37"/>
        <end position="266"/>
    </location>
</feature>
<dbReference type="Gene3D" id="3.40.50.150">
    <property type="entry name" value="Vaccinia Virus protein VP39"/>
    <property type="match status" value="1"/>
</dbReference>
<feature type="binding site" evidence="9">
    <location>
        <position position="173"/>
    </location>
    <ligand>
        <name>S-adenosyl-L-methionine</name>
        <dbReference type="ChEBI" id="CHEBI:59789"/>
    </ligand>
</feature>
<reference evidence="13" key="1">
    <citation type="submission" date="2016-06" db="UniProtKB">
        <authorList>
            <consortium name="WormBaseParasite"/>
        </authorList>
    </citation>
    <scope>IDENTIFICATION</scope>
</reference>
<evidence type="ECO:0000256" key="4">
    <source>
        <dbReference type="ARBA" id="ARBA00022679"/>
    </source>
</evidence>
<feature type="binding site" evidence="9">
    <location>
        <position position="79"/>
    </location>
    <ligand>
        <name>S-adenosyl-L-methionine</name>
        <dbReference type="ChEBI" id="CHEBI:59789"/>
    </ligand>
</feature>
<feature type="binding site" evidence="9">
    <location>
        <position position="30"/>
    </location>
    <ligand>
        <name>S-adenosyl-L-methionine</name>
        <dbReference type="ChEBI" id="CHEBI:59789"/>
    </ligand>
</feature>
<dbReference type="InterPro" id="IPR023165">
    <property type="entry name" value="rRNA_Ade_diMease-like_C"/>
</dbReference>
<dbReference type="PANTHER" id="PTHR11727:SF17">
    <property type="entry name" value="DIMETHYLADENOSINE TRANSFERASE 1, MITOCHONDRIAL"/>
    <property type="match status" value="1"/>
</dbReference>
<evidence type="ECO:0000259" key="12">
    <source>
        <dbReference type="SMART" id="SM00650"/>
    </source>
</evidence>
<proteinExistence type="inferred from homology"/>
<dbReference type="GO" id="GO:0006391">
    <property type="term" value="P:transcription initiation at mitochondrial promoter"/>
    <property type="evidence" value="ECO:0007669"/>
    <property type="project" value="TreeGrafter"/>
</dbReference>
<feature type="compositionally biased region" description="Polar residues" evidence="11">
    <location>
        <begin position="149"/>
        <end position="161"/>
    </location>
</feature>
<dbReference type="SUPFAM" id="SSF53335">
    <property type="entry name" value="S-adenosyl-L-methionine-dependent methyltransferases"/>
    <property type="match status" value="1"/>
</dbReference>
<dbReference type="GO" id="GO:0003723">
    <property type="term" value="F:RNA binding"/>
    <property type="evidence" value="ECO:0007669"/>
    <property type="project" value="UniProtKB-UniRule"/>
</dbReference>
<dbReference type="Gene3D" id="1.10.8.100">
    <property type="entry name" value="Ribosomal RNA adenine dimethylase-like, domain 2"/>
    <property type="match status" value="1"/>
</dbReference>
<evidence type="ECO:0000256" key="6">
    <source>
        <dbReference type="ARBA" id="ARBA00022884"/>
    </source>
</evidence>
<dbReference type="InterPro" id="IPR020596">
    <property type="entry name" value="rRNA_Ade_Mease_Trfase_CS"/>
</dbReference>
<dbReference type="WBParaSite" id="SSLN_0001457601-mRNA-1">
    <property type="protein sequence ID" value="SSLN_0001457601-mRNA-1"/>
    <property type="gene ID" value="SSLN_0001457601"/>
</dbReference>
<comment type="subcellular location">
    <subcellularLocation>
        <location evidence="1">Mitochondrion</location>
    </subcellularLocation>
</comment>
<keyword evidence="2 10" id="KW-0698">rRNA processing</keyword>
<accession>A0A183TC40</accession>
<dbReference type="GO" id="GO:0005759">
    <property type="term" value="C:mitochondrial matrix"/>
    <property type="evidence" value="ECO:0007669"/>
    <property type="project" value="TreeGrafter"/>
</dbReference>
<comment type="similarity">
    <text evidence="9 10">Belongs to the class I-like SAM-binding methyltransferase superfamily. rRNA adenine N(6)-methyltransferase family.</text>
</comment>
<evidence type="ECO:0000256" key="9">
    <source>
        <dbReference type="PROSITE-ProRule" id="PRU01026"/>
    </source>
</evidence>
<organism evidence="13">
    <name type="scientific">Schistocephalus solidus</name>
    <name type="common">Tapeworm</name>
    <dbReference type="NCBI Taxonomy" id="70667"/>
    <lineage>
        <taxon>Eukaryota</taxon>
        <taxon>Metazoa</taxon>
        <taxon>Spiralia</taxon>
        <taxon>Lophotrochozoa</taxon>
        <taxon>Platyhelminthes</taxon>
        <taxon>Cestoda</taxon>
        <taxon>Eucestoda</taxon>
        <taxon>Diphyllobothriidea</taxon>
        <taxon>Diphyllobothriidae</taxon>
        <taxon>Schistocephalus</taxon>
    </lineage>
</organism>
<feature type="compositionally biased region" description="Basic and acidic residues" evidence="11">
    <location>
        <begin position="134"/>
        <end position="147"/>
    </location>
</feature>
<name>A0A183TC40_SCHSO</name>
<dbReference type="PROSITE" id="PS51689">
    <property type="entry name" value="SAM_RNA_A_N6_MT"/>
    <property type="match status" value="1"/>
</dbReference>
<dbReference type="GO" id="GO:0000179">
    <property type="term" value="F:rRNA (adenine-N6,N6-)-dimethyltransferase activity"/>
    <property type="evidence" value="ECO:0007669"/>
    <property type="project" value="UniProtKB-UniRule"/>
</dbReference>
<dbReference type="CDD" id="cd02440">
    <property type="entry name" value="AdoMet_MTases"/>
    <property type="match status" value="1"/>
</dbReference>
<keyword evidence="3 9" id="KW-0489">Methyltransferase</keyword>
<evidence type="ECO:0000256" key="2">
    <source>
        <dbReference type="ARBA" id="ARBA00022552"/>
    </source>
</evidence>
<sequence length="388" mass="44418">LPSVRLPALPSLREIIRIYGLRAEKHLSQNFLLQPSSINSLVKCAGSLQDACVLEVGPGPGSLTRAILRQRPRHLVVVELDRRFLPALQELQVSAAELGVHMDIYRGDILKMNTEDIFPVDAVYWPERWGSGVEKSETDSERKDRPASADSTALTETSDSPTPRPPRIRILGNLPFNISTPLLIKWLENIATRRQLWKLGRVPMTLTFQKEICERLTADVWSEQRSRLSIMAQAYCEVKFLKEIPGSAFVPKPKVDAGVVRLRPLAQPLISVPFPYVEKLVRHAFHFRQKFIVRCLETLFPPDRPDLVFQLFKEAAVQPMKRPIQLSNLEFRDLCEVYARICQKNENVFQYDYQSPSNLASWHSRKKTQTEIMGHSLTADAVRKELYR</sequence>
<dbReference type="InterPro" id="IPR001737">
    <property type="entry name" value="KsgA/Erm"/>
</dbReference>
<dbReference type="PROSITE" id="PS01131">
    <property type="entry name" value="RRNA_A_DIMETH"/>
    <property type="match status" value="1"/>
</dbReference>
<dbReference type="EC" id="2.1.1.-" evidence="10"/>
<dbReference type="SMART" id="SM00650">
    <property type="entry name" value="rADc"/>
    <property type="match status" value="1"/>
</dbReference>
<feature type="region of interest" description="Disordered" evidence="11">
    <location>
        <begin position="134"/>
        <end position="167"/>
    </location>
</feature>
<keyword evidence="5 9" id="KW-0949">S-adenosyl-L-methionine</keyword>
<keyword evidence="7" id="KW-0809">Transit peptide</keyword>
<evidence type="ECO:0000256" key="3">
    <source>
        <dbReference type="ARBA" id="ARBA00022603"/>
    </source>
</evidence>
<dbReference type="Pfam" id="PF00398">
    <property type="entry name" value="RrnaAD"/>
    <property type="match status" value="1"/>
</dbReference>
<feature type="binding site" evidence="9">
    <location>
        <position position="57"/>
    </location>
    <ligand>
        <name>S-adenosyl-L-methionine</name>
        <dbReference type="ChEBI" id="CHEBI:59789"/>
    </ligand>
</feature>
<evidence type="ECO:0000313" key="13">
    <source>
        <dbReference type="WBParaSite" id="SSLN_0001457601-mRNA-1"/>
    </source>
</evidence>